<dbReference type="InterPro" id="IPR045723">
    <property type="entry name" value="DUF6077"/>
</dbReference>
<dbReference type="EMBL" id="FNNP01000010">
    <property type="protein sequence ID" value="SDX72517.1"/>
    <property type="molecule type" value="Genomic_DNA"/>
</dbReference>
<dbReference type="RefSeq" id="WP_143030608.1">
    <property type="nucleotide sequence ID" value="NZ_FNNP01000010.1"/>
</dbReference>
<feature type="transmembrane region" description="Helical" evidence="1">
    <location>
        <begin position="411"/>
        <end position="428"/>
    </location>
</feature>
<feature type="transmembrane region" description="Helical" evidence="1">
    <location>
        <begin position="492"/>
        <end position="512"/>
    </location>
</feature>
<evidence type="ECO:0000313" key="3">
    <source>
        <dbReference type="Proteomes" id="UP000183400"/>
    </source>
</evidence>
<keyword evidence="3" id="KW-1185">Reference proteome</keyword>
<feature type="transmembrane region" description="Helical" evidence="1">
    <location>
        <begin position="435"/>
        <end position="454"/>
    </location>
</feature>
<feature type="transmembrane region" description="Helical" evidence="1">
    <location>
        <begin position="327"/>
        <end position="350"/>
    </location>
</feature>
<keyword evidence="1" id="KW-0472">Membrane</keyword>
<dbReference type="Pfam" id="PF19554">
    <property type="entry name" value="DUF6077"/>
    <property type="match status" value="1"/>
</dbReference>
<dbReference type="STRING" id="985054.SAMN05444358_11014"/>
<dbReference type="OrthoDB" id="7811952at2"/>
<feature type="transmembrane region" description="Helical" evidence="1">
    <location>
        <begin position="108"/>
        <end position="124"/>
    </location>
</feature>
<keyword evidence="1" id="KW-0812">Transmembrane</keyword>
<evidence type="ECO:0000256" key="1">
    <source>
        <dbReference type="SAM" id="Phobius"/>
    </source>
</evidence>
<feature type="transmembrane region" description="Helical" evidence="1">
    <location>
        <begin position="9"/>
        <end position="29"/>
    </location>
</feature>
<feature type="transmembrane region" description="Helical" evidence="1">
    <location>
        <begin position="256"/>
        <end position="278"/>
    </location>
</feature>
<evidence type="ECO:0008006" key="4">
    <source>
        <dbReference type="Google" id="ProtNLM"/>
    </source>
</evidence>
<sequence>MTKADARLIALKFILVWLGFFSGWSLGSIPLTLYGMPFSTLWIAALTGVLGAIAALRSEVVWAPVLMGVIHESDEFHWPKKSVIGSVAMGAVLVLVTIVYFLPTNDARPFWLIVLVLSVFSIWVSQTHEMQKIQSEKHLQTLSLVPFCMLVLLIWLLYIVVLRADADDAFYLNLPIGMIFSQNGMLVSDTMYGIDNWPVLGTNYKLESLPTLTAAISWLTGISVVLVAHFVLPMIWCVVWAATLLVIGQGLFGRNWWLFALFSVLASMVFAGTLQSWGVHGISRLFHGKAPLILVVVPLIVFVVYRADIHNVKLRHVVPALSALTLAGLGLTANGVYIAPLALGLAVGAGWVSRGGQGSQRLLTMLAAVPVLIAGVWLLVFDKPVGVQVTSNPPPHKGLAIWDMVADKPNLLLLAVLFWGVATAACFLRSGRWLSAYMFVTLLLVINPFVWPLYDRFATGGLNFRLWWAVPVPMGLSLLLTWGVIRSGWLRLGAGIVGAVLMVTTVLPWGLLGTRGTFIKPSMVKLPLEEHEVALQLRELVQPDRTVLASESLSAVLPGFEESPRLVYSRRSYLDQVEPIVDSGRLYSKRILSNWVNGEGESRSADVLEALESDCIGLIALRSDQLTDDINTVLAGISAEAIAKIENYEVYNVDASCE</sequence>
<accession>A0A1H3E1K2</accession>
<name>A0A1H3E1K2_9RHOB</name>
<organism evidence="2 3">
    <name type="scientific">Ruegeria halocynthiae</name>
    <dbReference type="NCBI Taxonomy" id="985054"/>
    <lineage>
        <taxon>Bacteria</taxon>
        <taxon>Pseudomonadati</taxon>
        <taxon>Pseudomonadota</taxon>
        <taxon>Alphaproteobacteria</taxon>
        <taxon>Rhodobacterales</taxon>
        <taxon>Roseobacteraceae</taxon>
        <taxon>Ruegeria</taxon>
    </lineage>
</organism>
<evidence type="ECO:0000313" key="2">
    <source>
        <dbReference type="EMBL" id="SDX72517.1"/>
    </source>
</evidence>
<reference evidence="3" key="1">
    <citation type="submission" date="2016-10" db="EMBL/GenBank/DDBJ databases">
        <authorList>
            <person name="Varghese N."/>
            <person name="Submissions S."/>
        </authorList>
    </citation>
    <scope>NUCLEOTIDE SEQUENCE [LARGE SCALE GENOMIC DNA]</scope>
    <source>
        <strain evidence="3">DSM 27839</strain>
    </source>
</reference>
<feature type="transmembrane region" description="Helical" evidence="1">
    <location>
        <begin position="170"/>
        <end position="188"/>
    </location>
</feature>
<dbReference type="AlphaFoldDB" id="A0A1H3E1K2"/>
<feature type="transmembrane region" description="Helical" evidence="1">
    <location>
        <begin position="362"/>
        <end position="381"/>
    </location>
</feature>
<feature type="transmembrane region" description="Helical" evidence="1">
    <location>
        <begin position="82"/>
        <end position="102"/>
    </location>
</feature>
<feature type="transmembrane region" description="Helical" evidence="1">
    <location>
        <begin position="144"/>
        <end position="164"/>
    </location>
</feature>
<feature type="transmembrane region" description="Helical" evidence="1">
    <location>
        <begin position="290"/>
        <end position="307"/>
    </location>
</feature>
<gene>
    <name evidence="2" type="ORF">SAMN05444358_11014</name>
</gene>
<protein>
    <recommendedName>
        <fullName evidence="4">4-amino-4-deoxy-L-arabinose transferase</fullName>
    </recommendedName>
</protein>
<feature type="transmembrane region" description="Helical" evidence="1">
    <location>
        <begin position="466"/>
        <end position="485"/>
    </location>
</feature>
<proteinExistence type="predicted"/>
<dbReference type="Proteomes" id="UP000183400">
    <property type="component" value="Unassembled WGS sequence"/>
</dbReference>
<keyword evidence="1" id="KW-1133">Transmembrane helix</keyword>
<feature type="transmembrane region" description="Helical" evidence="1">
    <location>
        <begin position="209"/>
        <end position="236"/>
    </location>
</feature>